<keyword evidence="1" id="KW-0472">Membrane</keyword>
<dbReference type="InterPro" id="IPR001036">
    <property type="entry name" value="Acrflvin-R"/>
</dbReference>
<dbReference type="SUPFAM" id="SSF82866">
    <property type="entry name" value="Multidrug efflux transporter AcrB transmembrane domain"/>
    <property type="match status" value="2"/>
</dbReference>
<feature type="transmembrane region" description="Helical" evidence="1">
    <location>
        <begin position="878"/>
        <end position="897"/>
    </location>
</feature>
<evidence type="ECO:0000256" key="1">
    <source>
        <dbReference type="SAM" id="Phobius"/>
    </source>
</evidence>
<evidence type="ECO:0000313" key="3">
    <source>
        <dbReference type="Proteomes" id="UP000606730"/>
    </source>
</evidence>
<dbReference type="Gene3D" id="3.30.70.1440">
    <property type="entry name" value="Multidrug efflux transporter AcrB pore domain"/>
    <property type="match status" value="1"/>
</dbReference>
<accession>A0A917AHR0</accession>
<feature type="transmembrane region" description="Helical" evidence="1">
    <location>
        <begin position="361"/>
        <end position="381"/>
    </location>
</feature>
<feature type="transmembrane region" description="Helical" evidence="1">
    <location>
        <begin position="1051"/>
        <end position="1079"/>
    </location>
</feature>
<dbReference type="OrthoDB" id="174266at2"/>
<organism evidence="2 3">
    <name type="scientific">Actibacterium pelagium</name>
    <dbReference type="NCBI Taxonomy" id="2029103"/>
    <lineage>
        <taxon>Bacteria</taxon>
        <taxon>Pseudomonadati</taxon>
        <taxon>Pseudomonadota</taxon>
        <taxon>Alphaproteobacteria</taxon>
        <taxon>Rhodobacterales</taxon>
        <taxon>Roseobacteraceae</taxon>
        <taxon>Actibacterium</taxon>
    </lineage>
</organism>
<feature type="transmembrane region" description="Helical" evidence="1">
    <location>
        <begin position="333"/>
        <end position="354"/>
    </location>
</feature>
<dbReference type="PANTHER" id="PTHR32063:SF33">
    <property type="entry name" value="RND SUPERFAMILY EFFLUX PUMP PERMEASE COMPONENT"/>
    <property type="match status" value="1"/>
</dbReference>
<dbReference type="Gene3D" id="1.20.1640.10">
    <property type="entry name" value="Multidrug efflux transporter AcrB transmembrane domain"/>
    <property type="match status" value="2"/>
</dbReference>
<dbReference type="PRINTS" id="PR00702">
    <property type="entry name" value="ACRIFLAVINRP"/>
</dbReference>
<dbReference type="EMBL" id="BMKN01000002">
    <property type="protein sequence ID" value="GGE53952.1"/>
    <property type="molecule type" value="Genomic_DNA"/>
</dbReference>
<dbReference type="GO" id="GO:0042910">
    <property type="term" value="F:xenobiotic transmembrane transporter activity"/>
    <property type="evidence" value="ECO:0007669"/>
    <property type="project" value="TreeGrafter"/>
</dbReference>
<dbReference type="Gene3D" id="3.30.70.1320">
    <property type="entry name" value="Multidrug efflux transporter AcrB pore domain like"/>
    <property type="match status" value="1"/>
</dbReference>
<feature type="transmembrane region" description="Helical" evidence="1">
    <location>
        <begin position="1006"/>
        <end position="1030"/>
    </location>
</feature>
<evidence type="ECO:0000313" key="2">
    <source>
        <dbReference type="EMBL" id="GGE53952.1"/>
    </source>
</evidence>
<dbReference type="InterPro" id="IPR027463">
    <property type="entry name" value="AcrB_DN_DC_subdom"/>
</dbReference>
<keyword evidence="3" id="KW-1185">Reference proteome</keyword>
<dbReference type="Proteomes" id="UP000606730">
    <property type="component" value="Unassembled WGS sequence"/>
</dbReference>
<dbReference type="Pfam" id="PF00873">
    <property type="entry name" value="ACR_tran"/>
    <property type="match status" value="1"/>
</dbReference>
<keyword evidence="1" id="KW-1133">Transmembrane helix</keyword>
<feature type="transmembrane region" description="Helical" evidence="1">
    <location>
        <begin position="523"/>
        <end position="550"/>
    </location>
</feature>
<gene>
    <name evidence="2" type="primary">czcA</name>
    <name evidence="2" type="ORF">GCM10011517_21980</name>
</gene>
<keyword evidence="1" id="KW-0812">Transmembrane</keyword>
<feature type="transmembrane region" description="Helical" evidence="1">
    <location>
        <begin position="21"/>
        <end position="38"/>
    </location>
</feature>
<dbReference type="GO" id="GO:0005886">
    <property type="term" value="C:plasma membrane"/>
    <property type="evidence" value="ECO:0007669"/>
    <property type="project" value="TreeGrafter"/>
</dbReference>
<name>A0A917AHR0_9RHOB</name>
<dbReference type="SUPFAM" id="SSF82693">
    <property type="entry name" value="Multidrug efflux transporter AcrB pore domain, PN1, PN2, PC1 and PC2 subdomains"/>
    <property type="match status" value="1"/>
</dbReference>
<dbReference type="Gene3D" id="3.30.2090.10">
    <property type="entry name" value="Multidrug efflux transporter AcrB TolC docking domain, DN and DC subdomains"/>
    <property type="match status" value="2"/>
</dbReference>
<feature type="transmembrane region" description="Helical" evidence="1">
    <location>
        <begin position="437"/>
        <end position="459"/>
    </location>
</feature>
<protein>
    <submittedName>
        <fullName evidence="2">Multidrug resistance protein</fullName>
    </submittedName>
</protein>
<reference evidence="2" key="2">
    <citation type="submission" date="2020-09" db="EMBL/GenBank/DDBJ databases">
        <authorList>
            <person name="Sun Q."/>
            <person name="Zhou Y."/>
        </authorList>
    </citation>
    <scope>NUCLEOTIDE SEQUENCE</scope>
    <source>
        <strain evidence="2">CGMCC 1.16012</strain>
    </source>
</reference>
<feature type="transmembrane region" description="Helical" evidence="1">
    <location>
        <begin position="387"/>
        <end position="407"/>
    </location>
</feature>
<dbReference type="Gene3D" id="3.30.70.1430">
    <property type="entry name" value="Multidrug efflux transporter AcrB pore domain"/>
    <property type="match status" value="2"/>
</dbReference>
<dbReference type="RefSeq" id="WP_095594126.1">
    <property type="nucleotide sequence ID" value="NZ_BMKN01000002.1"/>
</dbReference>
<feature type="transmembrane region" description="Helical" evidence="1">
    <location>
        <begin position="904"/>
        <end position="922"/>
    </location>
</feature>
<dbReference type="AlphaFoldDB" id="A0A917AHR0"/>
<reference evidence="2" key="1">
    <citation type="journal article" date="2014" name="Int. J. Syst. Evol. Microbiol.">
        <title>Complete genome sequence of Corynebacterium casei LMG S-19264T (=DSM 44701T), isolated from a smear-ripened cheese.</title>
        <authorList>
            <consortium name="US DOE Joint Genome Institute (JGI-PGF)"/>
            <person name="Walter F."/>
            <person name="Albersmeier A."/>
            <person name="Kalinowski J."/>
            <person name="Ruckert C."/>
        </authorList>
    </citation>
    <scope>NUCLEOTIDE SEQUENCE</scope>
    <source>
        <strain evidence="2">CGMCC 1.16012</strain>
    </source>
</reference>
<feature type="transmembrane region" description="Helical" evidence="1">
    <location>
        <begin position="928"/>
        <end position="954"/>
    </location>
</feature>
<dbReference type="PANTHER" id="PTHR32063">
    <property type="match status" value="1"/>
</dbReference>
<feature type="transmembrane region" description="Helical" evidence="1">
    <location>
        <begin position="1099"/>
        <end position="1122"/>
    </location>
</feature>
<sequence>MSGRISSGAGGLLSYFTRHRTAANLLLVILIALGLAALPRMRAQFFPDVIIDNVSVSVAWNGAGAEDIDTAIIQPLEPALISVEGVAEATSTAREGFASIHLEFEPDWDMARAAEDVQAAVDTVTDLPEDAEEPEVSRGAWRDRVTDVVITGPVGVDQLGRFADEFVERLFAVGVARTTIRGVAAPETIVEVPSASLIRHDVTMAQIASAIAAEVDTDPAGDVTGANARVRTGQEKRSADQIEGIVLRANEDGSNLLVGDVARVLVEGVDRDRAYFVGENPAISVRVDRSAQGDAIRIQAKVQEVADEMQLSLPQGTSIDLIRTRAEAISGRLNILTSNGLTGLALVVTLLFLFLNARTAFWVAAGIPVAMLATIALMYVAGLTINMISLFALIITLGIVVDDAIVVGEHADFRARRLKESPTEAAENAARRMAAPVFSATITTIIAFFGLTAISGRFGDLIQDIPFTVIVVLTASLVECFLILPNHMSHALTHTAKEHWYDWPSRTVNKGFNWVRRHIFRRLIAGVIVARYPVMALVIVVLVSQLAVFMRGDVQWRFFNAPERGSISGNFAMVEGATRADTLEMMREMQRAANAVADRYEAEHGTNPLDYVVAEVGGNTGRGLSGVDTKSTDLLGSLAIELIDADLRPYSSFQFLGDLQDEVRQHPLAEVVSFRGWRSGPGGDSLDVEFYGAEAQVLKNAAEALKTAVAQFPEVSAVEDSLAYDKEELLLELTPQGAAVGFTVDDLSRVLRNRLNGIEAATYPVGRRSASIKVQLPEGELRADFLDRVMLRSASGEYLPLADIVTVSRSIGFSRVVRENGLRVVSVTGDISEDDPARAEEIMATLENEILPKIESDHSVRWVLAGLAEQENRFLNDALVGFGLCMIGIYLTLAWIFSSWTRPLVVLAIVPFGLVGTIYGHAQWEVPLSMFSVVGLIGMSGIIINDSIVLVTTIDEYAEKRGLIPAIIDGAADRLRPVLLTTLTTVLGLAPLLFEKSSQAQFLKPTVITLVYGLGFGMVLVLLVVPALLAAQQDVAMNVRSARRALRAKGAMVPVGLAGLAMAAVLASTMGAVLVTGTLPDFWLTLLPMAATGSPLSGALMLFLIGAAAIALVTYVLGAVMIRRRAA</sequence>
<proteinExistence type="predicted"/>
<dbReference type="SUPFAM" id="SSF82714">
    <property type="entry name" value="Multidrug efflux transporter AcrB TolC docking domain, DN and DC subdomains"/>
    <property type="match status" value="2"/>
</dbReference>
<feature type="transmembrane region" description="Helical" evidence="1">
    <location>
        <begin position="975"/>
        <end position="994"/>
    </location>
</feature>
<feature type="transmembrane region" description="Helical" evidence="1">
    <location>
        <begin position="465"/>
        <end position="484"/>
    </location>
</feature>
<comment type="caution">
    <text evidence="2">The sequence shown here is derived from an EMBL/GenBank/DDBJ whole genome shotgun (WGS) entry which is preliminary data.</text>
</comment>